<evidence type="ECO:0000259" key="4">
    <source>
        <dbReference type="PROSITE" id="PS50937"/>
    </source>
</evidence>
<feature type="domain" description="HTH merR-type" evidence="4">
    <location>
        <begin position="1"/>
        <end position="68"/>
    </location>
</feature>
<dbReference type="EMBL" id="JAXCLA010000001">
    <property type="protein sequence ID" value="MDY0743638.1"/>
    <property type="molecule type" value="Genomic_DNA"/>
</dbReference>
<keyword evidence="2" id="KW-0238">DNA-binding</keyword>
<dbReference type="Proteomes" id="UP001285263">
    <property type="component" value="Unassembled WGS sequence"/>
</dbReference>
<dbReference type="PROSITE" id="PS50937">
    <property type="entry name" value="HTH_MERR_2"/>
    <property type="match status" value="1"/>
</dbReference>
<reference evidence="5 6" key="1">
    <citation type="submission" date="2023-11" db="EMBL/GenBank/DDBJ databases">
        <title>Paucibacter sp. nov., isolated from fresh soil in Korea.</title>
        <authorList>
            <person name="Le N.T.T."/>
        </authorList>
    </citation>
    <scope>NUCLEOTIDE SEQUENCE [LARGE SCALE GENOMIC DNA]</scope>
    <source>
        <strain evidence="5 6">R3-3</strain>
    </source>
</reference>
<accession>A0ABU5DBL4</accession>
<keyword evidence="1" id="KW-0805">Transcription regulation</keyword>
<protein>
    <submittedName>
        <fullName evidence="5">MerR family transcriptional regulator</fullName>
    </submittedName>
</protein>
<dbReference type="RefSeq" id="WP_320421537.1">
    <property type="nucleotide sequence ID" value="NZ_JAXCLA010000001.1"/>
</dbReference>
<name>A0ABU5DBL4_9BURK</name>
<gene>
    <name evidence="5" type="ORF">SNE35_03940</name>
</gene>
<dbReference type="PROSITE" id="PS00552">
    <property type="entry name" value="HTH_MERR_1"/>
    <property type="match status" value="1"/>
</dbReference>
<sequence length="119" mass="13405">MRIGQLAAATGVSRDTLRFYEEQGLIRSRRLENGYRDYPDEVRELVDYIRTAQKLGFTLAEVGNRLPAVWNAAEPGPAITQLLGEKLREIDERIEGLRALREQLAVRVALDCPLVKGTP</sequence>
<proteinExistence type="predicted"/>
<keyword evidence="3" id="KW-0804">Transcription</keyword>
<dbReference type="Gene3D" id="1.10.1660.10">
    <property type="match status" value="1"/>
</dbReference>
<dbReference type="Pfam" id="PF13411">
    <property type="entry name" value="MerR_1"/>
    <property type="match status" value="1"/>
</dbReference>
<dbReference type="SMART" id="SM00422">
    <property type="entry name" value="HTH_MERR"/>
    <property type="match status" value="1"/>
</dbReference>
<comment type="caution">
    <text evidence="5">The sequence shown here is derived from an EMBL/GenBank/DDBJ whole genome shotgun (WGS) entry which is preliminary data.</text>
</comment>
<dbReference type="PANTHER" id="PTHR30204:SF94">
    <property type="entry name" value="HEAVY METAL-DEPENDENT TRANSCRIPTIONAL REGULATOR HI_0293-RELATED"/>
    <property type="match status" value="1"/>
</dbReference>
<organism evidence="5 6">
    <name type="scientific">Roseateles agri</name>
    <dbReference type="NCBI Taxonomy" id="3098619"/>
    <lineage>
        <taxon>Bacteria</taxon>
        <taxon>Pseudomonadati</taxon>
        <taxon>Pseudomonadota</taxon>
        <taxon>Betaproteobacteria</taxon>
        <taxon>Burkholderiales</taxon>
        <taxon>Sphaerotilaceae</taxon>
        <taxon>Roseateles</taxon>
    </lineage>
</organism>
<dbReference type="InterPro" id="IPR000551">
    <property type="entry name" value="MerR-type_HTH_dom"/>
</dbReference>
<evidence type="ECO:0000256" key="1">
    <source>
        <dbReference type="ARBA" id="ARBA00023015"/>
    </source>
</evidence>
<dbReference type="InterPro" id="IPR009061">
    <property type="entry name" value="DNA-bd_dom_put_sf"/>
</dbReference>
<dbReference type="PANTHER" id="PTHR30204">
    <property type="entry name" value="REDOX-CYCLING DRUG-SENSING TRANSCRIPTIONAL ACTIVATOR SOXR"/>
    <property type="match status" value="1"/>
</dbReference>
<evidence type="ECO:0000313" key="5">
    <source>
        <dbReference type="EMBL" id="MDY0743638.1"/>
    </source>
</evidence>
<keyword evidence="6" id="KW-1185">Reference proteome</keyword>
<evidence type="ECO:0000313" key="6">
    <source>
        <dbReference type="Proteomes" id="UP001285263"/>
    </source>
</evidence>
<dbReference type="PRINTS" id="PR00040">
    <property type="entry name" value="HTHMERR"/>
</dbReference>
<dbReference type="InterPro" id="IPR047057">
    <property type="entry name" value="MerR_fam"/>
</dbReference>
<evidence type="ECO:0000256" key="3">
    <source>
        <dbReference type="ARBA" id="ARBA00023163"/>
    </source>
</evidence>
<dbReference type="SUPFAM" id="SSF46955">
    <property type="entry name" value="Putative DNA-binding domain"/>
    <property type="match status" value="1"/>
</dbReference>
<evidence type="ECO:0000256" key="2">
    <source>
        <dbReference type="ARBA" id="ARBA00023125"/>
    </source>
</evidence>